<organism evidence="2 3">
    <name type="scientific">Portunus trituberculatus</name>
    <name type="common">Swimming crab</name>
    <name type="synonym">Neptunus trituberculatus</name>
    <dbReference type="NCBI Taxonomy" id="210409"/>
    <lineage>
        <taxon>Eukaryota</taxon>
        <taxon>Metazoa</taxon>
        <taxon>Ecdysozoa</taxon>
        <taxon>Arthropoda</taxon>
        <taxon>Crustacea</taxon>
        <taxon>Multicrustacea</taxon>
        <taxon>Malacostraca</taxon>
        <taxon>Eumalacostraca</taxon>
        <taxon>Eucarida</taxon>
        <taxon>Decapoda</taxon>
        <taxon>Pleocyemata</taxon>
        <taxon>Brachyura</taxon>
        <taxon>Eubrachyura</taxon>
        <taxon>Portunoidea</taxon>
        <taxon>Portunidae</taxon>
        <taxon>Portuninae</taxon>
        <taxon>Portunus</taxon>
    </lineage>
</organism>
<proteinExistence type="predicted"/>
<evidence type="ECO:0000313" key="2">
    <source>
        <dbReference type="EMBL" id="MPC16307.1"/>
    </source>
</evidence>
<dbReference type="Proteomes" id="UP000324222">
    <property type="component" value="Unassembled WGS sequence"/>
</dbReference>
<gene>
    <name evidence="2" type="ORF">E2C01_009128</name>
</gene>
<evidence type="ECO:0000313" key="3">
    <source>
        <dbReference type="Proteomes" id="UP000324222"/>
    </source>
</evidence>
<dbReference type="EMBL" id="VSRR010000495">
    <property type="protein sequence ID" value="MPC16307.1"/>
    <property type="molecule type" value="Genomic_DNA"/>
</dbReference>
<feature type="region of interest" description="Disordered" evidence="1">
    <location>
        <begin position="55"/>
        <end position="74"/>
    </location>
</feature>
<feature type="compositionally biased region" description="Basic residues" evidence="1">
    <location>
        <begin position="62"/>
        <end position="74"/>
    </location>
</feature>
<comment type="caution">
    <text evidence="2">The sequence shown here is derived from an EMBL/GenBank/DDBJ whole genome shotgun (WGS) entry which is preliminary data.</text>
</comment>
<feature type="region of interest" description="Disordered" evidence="1">
    <location>
        <begin position="116"/>
        <end position="170"/>
    </location>
</feature>
<dbReference type="AlphaFoldDB" id="A0A5B7D2M6"/>
<reference evidence="2 3" key="1">
    <citation type="submission" date="2019-05" db="EMBL/GenBank/DDBJ databases">
        <title>Another draft genome of Portunus trituberculatus and its Hox gene families provides insights of decapod evolution.</title>
        <authorList>
            <person name="Jeong J.-H."/>
            <person name="Song I."/>
            <person name="Kim S."/>
            <person name="Choi T."/>
            <person name="Kim D."/>
            <person name="Ryu S."/>
            <person name="Kim W."/>
        </authorList>
    </citation>
    <scope>NUCLEOTIDE SEQUENCE [LARGE SCALE GENOMIC DNA]</scope>
    <source>
        <tissue evidence="2">Muscle</tissue>
    </source>
</reference>
<sequence>MGRSHSEHLVACEGLGSPGARTLVSGARTLRKPVAGPALPAGLSVPGIKEPITTHYREQHKPRSRRPHPSNQHTVRRCYWRPSAASVYHTLNKCFRRASAASWWWSHWLRRPLERAEPQKGKRGRGPLLGTQSHEHQVKTRPGRCGQATIYNSHRRGGSEGFEGTLYRNK</sequence>
<protein>
    <submittedName>
        <fullName evidence="2">Uncharacterized protein</fullName>
    </submittedName>
</protein>
<evidence type="ECO:0000256" key="1">
    <source>
        <dbReference type="SAM" id="MobiDB-lite"/>
    </source>
</evidence>
<keyword evidence="3" id="KW-1185">Reference proteome</keyword>
<accession>A0A5B7D2M6</accession>
<name>A0A5B7D2M6_PORTR</name>